<feature type="region of interest" description="Disordered" evidence="1">
    <location>
        <begin position="70"/>
        <end position="92"/>
    </location>
</feature>
<feature type="signal peptide" evidence="2">
    <location>
        <begin position="1"/>
        <end position="25"/>
    </location>
</feature>
<evidence type="ECO:0008006" key="5">
    <source>
        <dbReference type="Google" id="ProtNLM"/>
    </source>
</evidence>
<protein>
    <recommendedName>
        <fullName evidence="5">Lipoprotein</fullName>
    </recommendedName>
</protein>
<reference evidence="3" key="2">
    <citation type="submission" date="2020-09" db="EMBL/GenBank/DDBJ databases">
        <authorList>
            <person name="Sun Q."/>
            <person name="Kim S."/>
        </authorList>
    </citation>
    <scope>NUCLEOTIDE SEQUENCE</scope>
    <source>
        <strain evidence="3">KCTC 23430</strain>
    </source>
</reference>
<keyword evidence="2" id="KW-0732">Signal</keyword>
<evidence type="ECO:0000256" key="2">
    <source>
        <dbReference type="SAM" id="SignalP"/>
    </source>
</evidence>
<sequence>MVISKWQCIGLTVFLGGLLSACTSAPPAAVLEASNTQQVDFSGNWELDYGQSDNIQNQLNALLRELRRQQERRSQNGGERRGTAVTVGGGGGTNSGPTIVGLAQMADAITEAQLLDIAQSRNDINVKREGNFALTCEFFRGEAEAVENPLGKELCGWTGQQMVFRIYLPEGLSIQHVMSLAPSGERLGIDTTVVSDRVSQPFTLRRVYNRYDPATSGYHCEQTLSRGRVCTTRPPGE</sequence>
<evidence type="ECO:0000313" key="3">
    <source>
        <dbReference type="EMBL" id="GHD30498.1"/>
    </source>
</evidence>
<keyword evidence="4" id="KW-1185">Reference proteome</keyword>
<accession>A0A919CJG2</accession>
<dbReference type="RefSeq" id="WP_189476234.1">
    <property type="nucleotide sequence ID" value="NZ_BMYM01000001.1"/>
</dbReference>
<name>A0A919CJG2_9GAMM</name>
<organism evidence="3 4">
    <name type="scientific">Parahalioglobus pacificus</name>
    <dbReference type="NCBI Taxonomy" id="930806"/>
    <lineage>
        <taxon>Bacteria</taxon>
        <taxon>Pseudomonadati</taxon>
        <taxon>Pseudomonadota</taxon>
        <taxon>Gammaproteobacteria</taxon>
        <taxon>Cellvibrionales</taxon>
        <taxon>Halieaceae</taxon>
        <taxon>Parahalioglobus</taxon>
    </lineage>
</organism>
<dbReference type="PROSITE" id="PS51257">
    <property type="entry name" value="PROKAR_LIPOPROTEIN"/>
    <property type="match status" value="1"/>
</dbReference>
<dbReference type="AlphaFoldDB" id="A0A919CJG2"/>
<dbReference type="EMBL" id="BMYM01000001">
    <property type="protein sequence ID" value="GHD30498.1"/>
    <property type="molecule type" value="Genomic_DNA"/>
</dbReference>
<evidence type="ECO:0000313" key="4">
    <source>
        <dbReference type="Proteomes" id="UP000644693"/>
    </source>
</evidence>
<reference evidence="3" key="1">
    <citation type="journal article" date="2014" name="Int. J. Syst. Evol. Microbiol.">
        <title>Complete genome sequence of Corynebacterium casei LMG S-19264T (=DSM 44701T), isolated from a smear-ripened cheese.</title>
        <authorList>
            <consortium name="US DOE Joint Genome Institute (JGI-PGF)"/>
            <person name="Walter F."/>
            <person name="Albersmeier A."/>
            <person name="Kalinowski J."/>
            <person name="Ruckert C."/>
        </authorList>
    </citation>
    <scope>NUCLEOTIDE SEQUENCE</scope>
    <source>
        <strain evidence="3">KCTC 23430</strain>
    </source>
</reference>
<gene>
    <name evidence="3" type="ORF">GCM10007053_12330</name>
</gene>
<feature type="chain" id="PRO_5038023746" description="Lipoprotein" evidence="2">
    <location>
        <begin position="26"/>
        <end position="237"/>
    </location>
</feature>
<feature type="compositionally biased region" description="Basic and acidic residues" evidence="1">
    <location>
        <begin position="70"/>
        <end position="82"/>
    </location>
</feature>
<comment type="caution">
    <text evidence="3">The sequence shown here is derived from an EMBL/GenBank/DDBJ whole genome shotgun (WGS) entry which is preliminary data.</text>
</comment>
<proteinExistence type="predicted"/>
<evidence type="ECO:0000256" key="1">
    <source>
        <dbReference type="SAM" id="MobiDB-lite"/>
    </source>
</evidence>
<dbReference type="Proteomes" id="UP000644693">
    <property type="component" value="Unassembled WGS sequence"/>
</dbReference>